<evidence type="ECO:0000259" key="1">
    <source>
        <dbReference type="Pfam" id="PF06172"/>
    </source>
</evidence>
<dbReference type="SUPFAM" id="SSF51182">
    <property type="entry name" value="RmlC-like cupins"/>
    <property type="match status" value="1"/>
</dbReference>
<sequence>MPANSAPTIDELKTLLNLKPHPEGGFFAETFRDPAQVHTIDPASTDKNASTAIYFMLTNDSLSHLHRLAVSSETWHHYLGGSVTIVELEPKPQMTEMTVTSPQYSLRTTRLGKDVLAGERLQHVVPPGTWFGSYPNFDEEGKYALVGCTVAPGFEFADFELAKREEMVKLVGGEGAADKQTLKLVERMCAL</sequence>
<organism evidence="2 3">
    <name type="scientific">Jimgerdemannia flammicorona</name>
    <dbReference type="NCBI Taxonomy" id="994334"/>
    <lineage>
        <taxon>Eukaryota</taxon>
        <taxon>Fungi</taxon>
        <taxon>Fungi incertae sedis</taxon>
        <taxon>Mucoromycota</taxon>
        <taxon>Mucoromycotina</taxon>
        <taxon>Endogonomycetes</taxon>
        <taxon>Endogonales</taxon>
        <taxon>Endogonaceae</taxon>
        <taxon>Jimgerdemannia</taxon>
    </lineage>
</organism>
<dbReference type="InterPro" id="IPR014710">
    <property type="entry name" value="RmlC-like_jellyroll"/>
</dbReference>
<dbReference type="PANTHER" id="PTHR33387">
    <property type="entry name" value="RMLC-LIKE JELLY ROLL FOLD PROTEIN"/>
    <property type="match status" value="1"/>
</dbReference>
<dbReference type="Gene3D" id="2.60.120.10">
    <property type="entry name" value="Jelly Rolls"/>
    <property type="match status" value="1"/>
</dbReference>
<comment type="caution">
    <text evidence="2">The sequence shown here is derived from an EMBL/GenBank/DDBJ whole genome shotgun (WGS) entry which is preliminary data.</text>
</comment>
<feature type="domain" description="DUF985" evidence="1">
    <location>
        <begin position="14"/>
        <end position="162"/>
    </location>
</feature>
<keyword evidence="3" id="KW-1185">Reference proteome</keyword>
<gene>
    <name evidence="2" type="ORF">BC938DRAFT_479674</name>
</gene>
<dbReference type="CDD" id="cd06121">
    <property type="entry name" value="cupin_YML079wp"/>
    <property type="match status" value="1"/>
</dbReference>
<evidence type="ECO:0000313" key="3">
    <source>
        <dbReference type="Proteomes" id="UP000274822"/>
    </source>
</evidence>
<reference evidence="2 3" key="1">
    <citation type="journal article" date="2018" name="New Phytol.">
        <title>Phylogenomics of Endogonaceae and evolution of mycorrhizas within Mucoromycota.</title>
        <authorList>
            <person name="Chang Y."/>
            <person name="Desiro A."/>
            <person name="Na H."/>
            <person name="Sandor L."/>
            <person name="Lipzen A."/>
            <person name="Clum A."/>
            <person name="Barry K."/>
            <person name="Grigoriev I.V."/>
            <person name="Martin F.M."/>
            <person name="Stajich J.E."/>
            <person name="Smith M.E."/>
            <person name="Bonito G."/>
            <person name="Spatafora J.W."/>
        </authorList>
    </citation>
    <scope>NUCLEOTIDE SEQUENCE [LARGE SCALE GENOMIC DNA]</scope>
    <source>
        <strain evidence="2 3">AD002</strain>
    </source>
</reference>
<dbReference type="PANTHER" id="PTHR33387:SF3">
    <property type="entry name" value="DUF985 DOMAIN-CONTAINING PROTEIN"/>
    <property type="match status" value="1"/>
</dbReference>
<dbReference type="EMBL" id="RBNJ01000411">
    <property type="protein sequence ID" value="RUS34568.1"/>
    <property type="molecule type" value="Genomic_DNA"/>
</dbReference>
<accession>A0A433QXR3</accession>
<dbReference type="InterPro" id="IPR039935">
    <property type="entry name" value="YML079W-like"/>
</dbReference>
<proteinExistence type="predicted"/>
<dbReference type="Proteomes" id="UP000274822">
    <property type="component" value="Unassembled WGS sequence"/>
</dbReference>
<dbReference type="InterPro" id="IPR011051">
    <property type="entry name" value="RmlC_Cupin_sf"/>
</dbReference>
<dbReference type="AlphaFoldDB" id="A0A433QXR3"/>
<dbReference type="Pfam" id="PF06172">
    <property type="entry name" value="Cupin_5"/>
    <property type="match status" value="1"/>
</dbReference>
<dbReference type="InterPro" id="IPR009327">
    <property type="entry name" value="Cupin_DUF985"/>
</dbReference>
<protein>
    <submittedName>
        <fullName evidence="2">RmlC-like cupin domain-containing protein</fullName>
    </submittedName>
</protein>
<evidence type="ECO:0000313" key="2">
    <source>
        <dbReference type="EMBL" id="RUS34568.1"/>
    </source>
</evidence>
<name>A0A433QXR3_9FUNG</name>